<gene>
    <name evidence="1" type="ordered locus">Acid_5020</name>
</gene>
<dbReference type="SUPFAM" id="SSF55729">
    <property type="entry name" value="Acyl-CoA N-acyltransferases (Nat)"/>
    <property type="match status" value="1"/>
</dbReference>
<name>Q01WI9_SOLUE</name>
<accession>Q01WI9</accession>
<dbReference type="KEGG" id="sus:Acid_5020"/>
<dbReference type="EMBL" id="CP000473">
    <property type="protein sequence ID" value="ABJ85976.1"/>
    <property type="molecule type" value="Genomic_DNA"/>
</dbReference>
<evidence type="ECO:0000313" key="1">
    <source>
        <dbReference type="EMBL" id="ABJ85976.1"/>
    </source>
</evidence>
<dbReference type="AlphaFoldDB" id="Q01WI9"/>
<dbReference type="HOGENOM" id="CLU_983180_0_0_0"/>
<dbReference type="InterPro" id="IPR016181">
    <property type="entry name" value="Acyl_CoA_acyltransferase"/>
</dbReference>
<protein>
    <submittedName>
        <fullName evidence="1">Uncharacterized protein</fullName>
    </submittedName>
</protein>
<dbReference type="InParanoid" id="Q01WI9"/>
<proteinExistence type="predicted"/>
<dbReference type="eggNOG" id="COG3176">
    <property type="taxonomic scope" value="Bacteria"/>
</dbReference>
<reference evidence="1" key="1">
    <citation type="submission" date="2006-10" db="EMBL/GenBank/DDBJ databases">
        <title>Complete sequence of Solibacter usitatus Ellin6076.</title>
        <authorList>
            <consortium name="US DOE Joint Genome Institute"/>
            <person name="Copeland A."/>
            <person name="Lucas S."/>
            <person name="Lapidus A."/>
            <person name="Barry K."/>
            <person name="Detter J.C."/>
            <person name="Glavina del Rio T."/>
            <person name="Hammon N."/>
            <person name="Israni S."/>
            <person name="Dalin E."/>
            <person name="Tice H."/>
            <person name="Pitluck S."/>
            <person name="Thompson L.S."/>
            <person name="Brettin T."/>
            <person name="Bruce D."/>
            <person name="Han C."/>
            <person name="Tapia R."/>
            <person name="Gilna P."/>
            <person name="Schmutz J."/>
            <person name="Larimer F."/>
            <person name="Land M."/>
            <person name="Hauser L."/>
            <person name="Kyrpides N."/>
            <person name="Mikhailova N."/>
            <person name="Janssen P.H."/>
            <person name="Kuske C.R."/>
            <person name="Richardson P."/>
        </authorList>
    </citation>
    <scope>NUCLEOTIDE SEQUENCE</scope>
    <source>
        <strain evidence="1">Ellin6076</strain>
    </source>
</reference>
<sequence>MDRTNTLKSITQSLRDRPAEFVLLPPIGAPIPDAFETVETSDRLHAELLSSAQRFRGGIYLQDGAIRPQQLTADGRHELPVDDESWHILTLDHEGRICACLRVHQEMAGRDFERLPVSQSALTQCPDWGGKLRQAVESEIAGARDAQLHFGDVGGWAIAPERRRTLEPLRTILAGYSLMQHLGGVAGIVTATCKHGSSQILRKLGLRPLQAGGETIPGYYDPHYDSEMEVLSFDSRRPNPRYKAWIAELRGVLSSAPVVRAERRCRPASITPAFVLRPWTQVFFSRHVRPLAG</sequence>
<organism evidence="1">
    <name type="scientific">Solibacter usitatus (strain Ellin6076)</name>
    <dbReference type="NCBI Taxonomy" id="234267"/>
    <lineage>
        <taxon>Bacteria</taxon>
        <taxon>Pseudomonadati</taxon>
        <taxon>Acidobacteriota</taxon>
        <taxon>Terriglobia</taxon>
        <taxon>Bryobacterales</taxon>
        <taxon>Solibacteraceae</taxon>
        <taxon>Candidatus Solibacter</taxon>
    </lineage>
</organism>